<comment type="subcellular location">
    <subcellularLocation>
        <location evidence="2">Cell outer membrane</location>
        <topology evidence="2">Multi-pass membrane protein</topology>
    </subcellularLocation>
</comment>
<dbReference type="AlphaFoldDB" id="A0A7V5H4R4"/>
<evidence type="ECO:0000256" key="2">
    <source>
        <dbReference type="PROSITE-ProRule" id="PRU01360"/>
    </source>
</evidence>
<dbReference type="InterPro" id="IPR037066">
    <property type="entry name" value="Plug_dom_sf"/>
</dbReference>
<keyword evidence="2" id="KW-1134">Transmembrane beta strand</keyword>
<dbReference type="Proteomes" id="UP000886111">
    <property type="component" value="Unassembled WGS sequence"/>
</dbReference>
<dbReference type="PROSITE" id="PS52016">
    <property type="entry name" value="TONB_DEPENDENT_REC_3"/>
    <property type="match status" value="1"/>
</dbReference>
<dbReference type="PANTHER" id="PTHR30069">
    <property type="entry name" value="TONB-DEPENDENT OUTER MEMBRANE RECEPTOR"/>
    <property type="match status" value="1"/>
</dbReference>
<dbReference type="InterPro" id="IPR039426">
    <property type="entry name" value="TonB-dep_rcpt-like"/>
</dbReference>
<organism evidence="4">
    <name type="scientific">Caldithrix abyssi</name>
    <dbReference type="NCBI Taxonomy" id="187145"/>
    <lineage>
        <taxon>Bacteria</taxon>
        <taxon>Pseudomonadati</taxon>
        <taxon>Calditrichota</taxon>
        <taxon>Calditrichia</taxon>
        <taxon>Calditrichales</taxon>
        <taxon>Calditrichaceae</taxon>
        <taxon>Caldithrix</taxon>
    </lineage>
</organism>
<keyword evidence="1" id="KW-0732">Signal</keyword>
<dbReference type="Pfam" id="PF07715">
    <property type="entry name" value="Plug"/>
    <property type="match status" value="1"/>
</dbReference>
<keyword evidence="2" id="KW-0472">Membrane</keyword>
<name>A0A7V5H4R4_CALAY</name>
<protein>
    <submittedName>
        <fullName evidence="4">TonB-dependent receptor</fullName>
    </submittedName>
</protein>
<gene>
    <name evidence="4" type="ORF">ENL21_08585</name>
</gene>
<dbReference type="PANTHER" id="PTHR30069:SF29">
    <property type="entry name" value="HEMOGLOBIN AND HEMOGLOBIN-HAPTOGLOBIN-BINDING PROTEIN 1-RELATED"/>
    <property type="match status" value="1"/>
</dbReference>
<dbReference type="Gene3D" id="2.170.130.10">
    <property type="entry name" value="TonB-dependent receptor, plug domain"/>
    <property type="match status" value="1"/>
</dbReference>
<dbReference type="GO" id="GO:0015344">
    <property type="term" value="F:siderophore uptake transmembrane transporter activity"/>
    <property type="evidence" value="ECO:0007669"/>
    <property type="project" value="TreeGrafter"/>
</dbReference>
<proteinExistence type="inferred from homology"/>
<dbReference type="EMBL" id="DRTD01000633">
    <property type="protein sequence ID" value="HHE55824.1"/>
    <property type="molecule type" value="Genomic_DNA"/>
</dbReference>
<comment type="similarity">
    <text evidence="2">Belongs to the TonB-dependent receptor family.</text>
</comment>
<dbReference type="InterPro" id="IPR012910">
    <property type="entry name" value="Plug_dom"/>
</dbReference>
<reference evidence="4" key="1">
    <citation type="journal article" date="2020" name="mSystems">
        <title>Genome- and Community-Level Interaction Insights into Carbon Utilization and Element Cycling Functions of Hydrothermarchaeota in Hydrothermal Sediment.</title>
        <authorList>
            <person name="Zhou Z."/>
            <person name="Liu Y."/>
            <person name="Xu W."/>
            <person name="Pan J."/>
            <person name="Luo Z.H."/>
            <person name="Li M."/>
        </authorList>
    </citation>
    <scope>NUCLEOTIDE SEQUENCE [LARGE SCALE GENOMIC DNA]</scope>
    <source>
        <strain evidence="4">HyVt-76</strain>
    </source>
</reference>
<dbReference type="GO" id="GO:0044718">
    <property type="term" value="P:siderophore transmembrane transport"/>
    <property type="evidence" value="ECO:0007669"/>
    <property type="project" value="TreeGrafter"/>
</dbReference>
<dbReference type="SUPFAM" id="SSF56935">
    <property type="entry name" value="Porins"/>
    <property type="match status" value="1"/>
</dbReference>
<keyword evidence="2" id="KW-0813">Transport</keyword>
<evidence type="ECO:0000313" key="4">
    <source>
        <dbReference type="EMBL" id="HHE55824.1"/>
    </source>
</evidence>
<keyword evidence="4" id="KW-0675">Receptor</keyword>
<feature type="domain" description="TonB-dependent receptor plug" evidence="3">
    <location>
        <begin position="43"/>
        <end position="147"/>
    </location>
</feature>
<evidence type="ECO:0000256" key="1">
    <source>
        <dbReference type="ARBA" id="ARBA00022729"/>
    </source>
</evidence>
<keyword evidence="2" id="KW-0998">Cell outer membrane</keyword>
<accession>A0A7V5H4R4</accession>
<comment type="caution">
    <text evidence="4">The sequence shown here is derived from an EMBL/GenBank/DDBJ whole genome shotgun (WGS) entry which is preliminary data.</text>
</comment>
<evidence type="ECO:0000259" key="3">
    <source>
        <dbReference type="Pfam" id="PF07715"/>
    </source>
</evidence>
<feature type="non-terminal residue" evidence="4">
    <location>
        <position position="183"/>
    </location>
</feature>
<dbReference type="GO" id="GO:0009279">
    <property type="term" value="C:cell outer membrane"/>
    <property type="evidence" value="ECO:0007669"/>
    <property type="project" value="UniProtKB-SubCell"/>
</dbReference>
<keyword evidence="2" id="KW-0812">Transmembrane</keyword>
<sequence>MKKVIFLFLIQILFAQNEDLITFNLKNPIVVSASRFPVSFLHSARSVAVLDSAQLAQLPVTSVQEALEYIFGVDLLQRGSPGVQADINLRGAGYEQVLIMIDGVNLNDPQTGHHNLNLTLPLNAVDRIEVMKGAGSRLYGPGAMGGVINIITRKAKKKNLALTFKGGDYRFFETMAALDLKFN</sequence>